<proteinExistence type="predicted"/>
<protein>
    <submittedName>
        <fullName evidence="1">Uncharacterized protein</fullName>
    </submittedName>
</protein>
<accession>A0AAQ4ENK1</accession>
<comment type="caution">
    <text evidence="1">The sequence shown here is derived from an EMBL/GenBank/DDBJ whole genome shotgun (WGS) entry which is preliminary data.</text>
</comment>
<evidence type="ECO:0000313" key="1">
    <source>
        <dbReference type="EMBL" id="KAK8776364.1"/>
    </source>
</evidence>
<organism evidence="1 2">
    <name type="scientific">Amblyomma americanum</name>
    <name type="common">Lone star tick</name>
    <dbReference type="NCBI Taxonomy" id="6943"/>
    <lineage>
        <taxon>Eukaryota</taxon>
        <taxon>Metazoa</taxon>
        <taxon>Ecdysozoa</taxon>
        <taxon>Arthropoda</taxon>
        <taxon>Chelicerata</taxon>
        <taxon>Arachnida</taxon>
        <taxon>Acari</taxon>
        <taxon>Parasitiformes</taxon>
        <taxon>Ixodida</taxon>
        <taxon>Ixodoidea</taxon>
        <taxon>Ixodidae</taxon>
        <taxon>Amblyomminae</taxon>
        <taxon>Amblyomma</taxon>
    </lineage>
</organism>
<evidence type="ECO:0000313" key="2">
    <source>
        <dbReference type="Proteomes" id="UP001321473"/>
    </source>
</evidence>
<reference evidence="1 2" key="1">
    <citation type="journal article" date="2023" name="Arcadia Sci">
        <title>De novo assembly of a long-read Amblyomma americanum tick genome.</title>
        <authorList>
            <person name="Chou S."/>
            <person name="Poskanzer K.E."/>
            <person name="Rollins M."/>
            <person name="Thuy-Boun P.S."/>
        </authorList>
    </citation>
    <scope>NUCLEOTIDE SEQUENCE [LARGE SCALE GENOMIC DNA]</scope>
    <source>
        <strain evidence="1">F_SG_1</strain>
        <tissue evidence="1">Salivary glands</tissue>
    </source>
</reference>
<dbReference type="EMBL" id="JARKHS020013047">
    <property type="protein sequence ID" value="KAK8776364.1"/>
    <property type="molecule type" value="Genomic_DNA"/>
</dbReference>
<keyword evidence="2" id="KW-1185">Reference proteome</keyword>
<sequence length="69" mass="7606">MRPSIGATMHHEFMTRGLLPPHLPASHGGFQQRLGLNGQETRVAEKRRLKRIGTASPIEKAYTGTAARN</sequence>
<gene>
    <name evidence="1" type="ORF">V5799_030292</name>
</gene>
<dbReference type="Proteomes" id="UP001321473">
    <property type="component" value="Unassembled WGS sequence"/>
</dbReference>
<name>A0AAQ4ENK1_AMBAM</name>
<dbReference type="AlphaFoldDB" id="A0AAQ4ENK1"/>